<comment type="caution">
    <text evidence="7">The sequence shown here is derived from an EMBL/GenBank/DDBJ whole genome shotgun (WGS) entry which is preliminary data.</text>
</comment>
<organism evidence="7 8">
    <name type="scientific">Phyllobacterium myrsinacearum</name>
    <dbReference type="NCBI Taxonomy" id="28101"/>
    <lineage>
        <taxon>Bacteria</taxon>
        <taxon>Pseudomonadati</taxon>
        <taxon>Pseudomonadota</taxon>
        <taxon>Alphaproteobacteria</taxon>
        <taxon>Hyphomicrobiales</taxon>
        <taxon>Phyllobacteriaceae</taxon>
        <taxon>Phyllobacterium</taxon>
    </lineage>
</organism>
<dbReference type="Gene3D" id="3.10.105.10">
    <property type="entry name" value="Dipeptide-binding Protein, Domain 3"/>
    <property type="match status" value="1"/>
</dbReference>
<feature type="chain" id="PRO_5015492496" evidence="5">
    <location>
        <begin position="24"/>
        <end position="525"/>
    </location>
</feature>
<feature type="signal peptide" evidence="5">
    <location>
        <begin position="1"/>
        <end position="23"/>
    </location>
</feature>
<keyword evidence="4 5" id="KW-0732">Signal</keyword>
<sequence>MRKQIHASLLGIAFLMTVAQTNAADLVMAIKAGPASMDPHFTATAANADAVKHIFDTLIRSGNNLELEPSLALSWTALDPTTWEFKLRKDVKFHDGSDFTAEDVKFSIERIPSVTGPNPTTIFVRRVKAVEIIDPYTIRIKTDGPAPSLPNDFVRLFIVSHKAAASYSTRDTAAQGFNSGKATIGTGPYKFVSWAPTQDLVLQRFDGYWGGTEPWDRVIRKEIPNDAARVAQLKAGQVDIISKVPASDVPVLERDSSLAVVKNESIYVSYLEFDFRENSPQIVAKNGAKLDKNPLRDPRVREAIDAALDRETIVAYALEDLAIVPTQLVSSNIFGFNKALTAPKYDVKHAKELLKDAGYGDGFKITLSYANDRMPMELGPTVAQMLSMIGITVEVNGVPAAVYNPARTRGEYSLNMASWGTLTGESNYTLSSLVHSYDPDHGLGTYNVRGYSNPDMDKLIKSASDEMDTSTRRHLLEEANSLVASDRPELALATLLSAWAMKKDKVVLTPRADEDTLAMNIRPAK</sequence>
<comment type="subcellular location">
    <subcellularLocation>
        <location evidence="1">Periplasm</location>
    </subcellularLocation>
</comment>
<dbReference type="SUPFAM" id="SSF53850">
    <property type="entry name" value="Periplasmic binding protein-like II"/>
    <property type="match status" value="1"/>
</dbReference>
<proteinExistence type="inferred from homology"/>
<dbReference type="InterPro" id="IPR000914">
    <property type="entry name" value="SBP_5_dom"/>
</dbReference>
<dbReference type="PANTHER" id="PTHR30290">
    <property type="entry name" value="PERIPLASMIC BINDING COMPONENT OF ABC TRANSPORTER"/>
    <property type="match status" value="1"/>
</dbReference>
<keyword evidence="8" id="KW-1185">Reference proteome</keyword>
<evidence type="ECO:0000313" key="8">
    <source>
        <dbReference type="Proteomes" id="UP000238563"/>
    </source>
</evidence>
<name>A0A2S9JPB8_9HYPH</name>
<dbReference type="GO" id="GO:1904680">
    <property type="term" value="F:peptide transmembrane transporter activity"/>
    <property type="evidence" value="ECO:0007669"/>
    <property type="project" value="TreeGrafter"/>
</dbReference>
<dbReference type="Pfam" id="PF00496">
    <property type="entry name" value="SBP_bac_5"/>
    <property type="match status" value="1"/>
</dbReference>
<keyword evidence="3" id="KW-0813">Transport</keyword>
<dbReference type="RefSeq" id="WP_105733264.1">
    <property type="nucleotide sequence ID" value="NZ_PVBT01000002.1"/>
</dbReference>
<dbReference type="AlphaFoldDB" id="A0A2S9JPB8"/>
<evidence type="ECO:0000256" key="5">
    <source>
        <dbReference type="SAM" id="SignalP"/>
    </source>
</evidence>
<accession>A0A2S9JPB8</accession>
<dbReference type="Gene3D" id="3.40.190.10">
    <property type="entry name" value="Periplasmic binding protein-like II"/>
    <property type="match status" value="1"/>
</dbReference>
<dbReference type="CDD" id="cd08498">
    <property type="entry name" value="PBP2_NikA_DppA_OppA_like_2"/>
    <property type="match status" value="1"/>
</dbReference>
<dbReference type="PIRSF" id="PIRSF002741">
    <property type="entry name" value="MppA"/>
    <property type="match status" value="1"/>
</dbReference>
<comment type="similarity">
    <text evidence="2">Belongs to the bacterial solute-binding protein 5 family.</text>
</comment>
<dbReference type="OrthoDB" id="9803988at2"/>
<gene>
    <name evidence="7" type="ORF">C5750_07520</name>
</gene>
<evidence type="ECO:0000256" key="1">
    <source>
        <dbReference type="ARBA" id="ARBA00004418"/>
    </source>
</evidence>
<evidence type="ECO:0000259" key="6">
    <source>
        <dbReference type="Pfam" id="PF00496"/>
    </source>
</evidence>
<dbReference type="InterPro" id="IPR039424">
    <property type="entry name" value="SBP_5"/>
</dbReference>
<dbReference type="EMBL" id="PVBT01000002">
    <property type="protein sequence ID" value="PRD55034.1"/>
    <property type="molecule type" value="Genomic_DNA"/>
</dbReference>
<feature type="domain" description="Solute-binding protein family 5" evidence="6">
    <location>
        <begin position="66"/>
        <end position="437"/>
    </location>
</feature>
<evidence type="ECO:0000256" key="4">
    <source>
        <dbReference type="ARBA" id="ARBA00022729"/>
    </source>
</evidence>
<dbReference type="GO" id="GO:0043190">
    <property type="term" value="C:ATP-binding cassette (ABC) transporter complex"/>
    <property type="evidence" value="ECO:0007669"/>
    <property type="project" value="InterPro"/>
</dbReference>
<dbReference type="InterPro" id="IPR023765">
    <property type="entry name" value="SBP_5_CS"/>
</dbReference>
<evidence type="ECO:0000313" key="7">
    <source>
        <dbReference type="EMBL" id="PRD55034.1"/>
    </source>
</evidence>
<dbReference type="Proteomes" id="UP000238563">
    <property type="component" value="Unassembled WGS sequence"/>
</dbReference>
<dbReference type="PROSITE" id="PS01040">
    <property type="entry name" value="SBP_BACTERIAL_5"/>
    <property type="match status" value="1"/>
</dbReference>
<evidence type="ECO:0000256" key="2">
    <source>
        <dbReference type="ARBA" id="ARBA00005695"/>
    </source>
</evidence>
<protein>
    <submittedName>
        <fullName evidence="7">Peptide ABC transporter substrate-binding protein</fullName>
    </submittedName>
</protein>
<dbReference type="GO" id="GO:0030288">
    <property type="term" value="C:outer membrane-bounded periplasmic space"/>
    <property type="evidence" value="ECO:0007669"/>
    <property type="project" value="UniProtKB-ARBA"/>
</dbReference>
<dbReference type="InterPro" id="IPR030678">
    <property type="entry name" value="Peptide/Ni-bd"/>
</dbReference>
<reference evidence="7 8" key="1">
    <citation type="submission" date="2018-02" db="EMBL/GenBank/DDBJ databases">
        <title>The draft genome of Phyllobacterium myrsinacearum DSM5892.</title>
        <authorList>
            <person name="Li L."/>
            <person name="Liu L."/>
            <person name="Zhang X."/>
            <person name="Wang T."/>
        </authorList>
    </citation>
    <scope>NUCLEOTIDE SEQUENCE [LARGE SCALE GENOMIC DNA]</scope>
    <source>
        <strain evidence="7 8">DSM 5892</strain>
    </source>
</reference>
<evidence type="ECO:0000256" key="3">
    <source>
        <dbReference type="ARBA" id="ARBA00022448"/>
    </source>
</evidence>
<dbReference type="PANTHER" id="PTHR30290:SF9">
    <property type="entry name" value="OLIGOPEPTIDE-BINDING PROTEIN APPA"/>
    <property type="match status" value="1"/>
</dbReference>
<dbReference type="GO" id="GO:0015833">
    <property type="term" value="P:peptide transport"/>
    <property type="evidence" value="ECO:0007669"/>
    <property type="project" value="TreeGrafter"/>
</dbReference>